<dbReference type="EMBL" id="MU825882">
    <property type="protein sequence ID" value="KAJ7385189.1"/>
    <property type="molecule type" value="Genomic_DNA"/>
</dbReference>
<proteinExistence type="predicted"/>
<organism evidence="2 3">
    <name type="scientific">Desmophyllum pertusum</name>
    <dbReference type="NCBI Taxonomy" id="174260"/>
    <lineage>
        <taxon>Eukaryota</taxon>
        <taxon>Metazoa</taxon>
        <taxon>Cnidaria</taxon>
        <taxon>Anthozoa</taxon>
        <taxon>Hexacorallia</taxon>
        <taxon>Scleractinia</taxon>
        <taxon>Caryophylliina</taxon>
        <taxon>Caryophylliidae</taxon>
        <taxon>Desmophyllum</taxon>
    </lineage>
</organism>
<feature type="signal peptide" evidence="1">
    <location>
        <begin position="1"/>
        <end position="22"/>
    </location>
</feature>
<dbReference type="AlphaFoldDB" id="A0A9W9ZQ89"/>
<keyword evidence="1" id="KW-0732">Signal</keyword>
<evidence type="ECO:0000313" key="2">
    <source>
        <dbReference type="EMBL" id="KAJ7385189.1"/>
    </source>
</evidence>
<sequence length="78" mass="8522">MKSLIVLGILCFLCLDIGQVEGNLVKKCPKCKDPAQCFADPCHQALGVVCPENTVCKSCYCHRPRGCDHTCDKIPQKG</sequence>
<reference evidence="2" key="1">
    <citation type="submission" date="2023-01" db="EMBL/GenBank/DDBJ databases">
        <title>Genome assembly of the deep-sea coral Lophelia pertusa.</title>
        <authorList>
            <person name="Herrera S."/>
            <person name="Cordes E."/>
        </authorList>
    </citation>
    <scope>NUCLEOTIDE SEQUENCE</scope>
    <source>
        <strain evidence="2">USNM1676648</strain>
        <tissue evidence="2">Polyp</tissue>
    </source>
</reference>
<comment type="caution">
    <text evidence="2">The sequence shown here is derived from an EMBL/GenBank/DDBJ whole genome shotgun (WGS) entry which is preliminary data.</text>
</comment>
<evidence type="ECO:0000313" key="3">
    <source>
        <dbReference type="Proteomes" id="UP001163046"/>
    </source>
</evidence>
<evidence type="ECO:0000256" key="1">
    <source>
        <dbReference type="SAM" id="SignalP"/>
    </source>
</evidence>
<keyword evidence="3" id="KW-1185">Reference proteome</keyword>
<dbReference type="Proteomes" id="UP001163046">
    <property type="component" value="Unassembled WGS sequence"/>
</dbReference>
<feature type="chain" id="PRO_5040959816" evidence="1">
    <location>
        <begin position="23"/>
        <end position="78"/>
    </location>
</feature>
<protein>
    <submittedName>
        <fullName evidence="2">Uncharacterized protein</fullName>
    </submittedName>
</protein>
<accession>A0A9W9ZQ89</accession>
<gene>
    <name evidence="2" type="ORF">OS493_017566</name>
</gene>
<name>A0A9W9ZQ89_9CNID</name>